<gene>
    <name evidence="1" type="ORF">Cgig2_015354</name>
</gene>
<dbReference type="EMBL" id="JAKOGI010000268">
    <property type="protein sequence ID" value="KAJ8438097.1"/>
    <property type="molecule type" value="Genomic_DNA"/>
</dbReference>
<accession>A0A9Q1K7H3</accession>
<dbReference type="AlphaFoldDB" id="A0A9Q1K7H3"/>
<reference evidence="1" key="1">
    <citation type="submission" date="2022-04" db="EMBL/GenBank/DDBJ databases">
        <title>Carnegiea gigantea Genome sequencing and assembly v2.</title>
        <authorList>
            <person name="Copetti D."/>
            <person name="Sanderson M.J."/>
            <person name="Burquez A."/>
            <person name="Wojciechowski M.F."/>
        </authorList>
    </citation>
    <scope>NUCLEOTIDE SEQUENCE</scope>
    <source>
        <strain evidence="1">SGP5-SGP5p</strain>
        <tissue evidence="1">Aerial part</tissue>
    </source>
</reference>
<name>A0A9Q1K7H3_9CARY</name>
<protein>
    <submittedName>
        <fullName evidence="1">Uncharacterized protein</fullName>
    </submittedName>
</protein>
<comment type="caution">
    <text evidence="1">The sequence shown here is derived from an EMBL/GenBank/DDBJ whole genome shotgun (WGS) entry which is preliminary data.</text>
</comment>
<proteinExistence type="predicted"/>
<dbReference type="Proteomes" id="UP001153076">
    <property type="component" value="Unassembled WGS sequence"/>
</dbReference>
<evidence type="ECO:0000313" key="2">
    <source>
        <dbReference type="Proteomes" id="UP001153076"/>
    </source>
</evidence>
<organism evidence="1 2">
    <name type="scientific">Carnegiea gigantea</name>
    <dbReference type="NCBI Taxonomy" id="171969"/>
    <lineage>
        <taxon>Eukaryota</taxon>
        <taxon>Viridiplantae</taxon>
        <taxon>Streptophyta</taxon>
        <taxon>Embryophyta</taxon>
        <taxon>Tracheophyta</taxon>
        <taxon>Spermatophyta</taxon>
        <taxon>Magnoliopsida</taxon>
        <taxon>eudicotyledons</taxon>
        <taxon>Gunneridae</taxon>
        <taxon>Pentapetalae</taxon>
        <taxon>Caryophyllales</taxon>
        <taxon>Cactineae</taxon>
        <taxon>Cactaceae</taxon>
        <taxon>Cactoideae</taxon>
        <taxon>Echinocereeae</taxon>
        <taxon>Carnegiea</taxon>
    </lineage>
</organism>
<dbReference type="OrthoDB" id="694455at2759"/>
<evidence type="ECO:0000313" key="1">
    <source>
        <dbReference type="EMBL" id="KAJ8438097.1"/>
    </source>
</evidence>
<sequence>MHITIIQAVYCSFFKFLNFFPVTGSIKTISSMGPTGLGIGRIRGGQSTIMDETLGNERTLLQNGQECEVGISLHDVEQIEVVELLQIHAELCESHKVKHIYYDLWLDHFYREYLVYFAYREQTDCEKEKFTAKKRSPTCITRQERMANLNVTKEGELIAFLAFSLCPFVLPDAKEVIRPKTFAMAALMASGQ</sequence>
<keyword evidence="2" id="KW-1185">Reference proteome</keyword>